<dbReference type="PRINTS" id="PR00038">
    <property type="entry name" value="HTHLUXR"/>
</dbReference>
<accession>A0A1H3CJ45</accession>
<dbReference type="Pfam" id="PF00196">
    <property type="entry name" value="GerE"/>
    <property type="match status" value="1"/>
</dbReference>
<dbReference type="SMART" id="SM00448">
    <property type="entry name" value="REC"/>
    <property type="match status" value="1"/>
</dbReference>
<dbReference type="AlphaFoldDB" id="A0A1H3CJ45"/>
<dbReference type="SMART" id="SM00421">
    <property type="entry name" value="HTH_LUXR"/>
    <property type="match status" value="1"/>
</dbReference>
<evidence type="ECO:0000313" key="9">
    <source>
        <dbReference type="Proteomes" id="UP000199515"/>
    </source>
</evidence>
<evidence type="ECO:0000259" key="6">
    <source>
        <dbReference type="PROSITE" id="PS50043"/>
    </source>
</evidence>
<evidence type="ECO:0000256" key="4">
    <source>
        <dbReference type="ARBA" id="ARBA00023163"/>
    </source>
</evidence>
<organism evidence="8 9">
    <name type="scientific">Amycolatopsis xylanica</name>
    <dbReference type="NCBI Taxonomy" id="589385"/>
    <lineage>
        <taxon>Bacteria</taxon>
        <taxon>Bacillati</taxon>
        <taxon>Actinomycetota</taxon>
        <taxon>Actinomycetes</taxon>
        <taxon>Pseudonocardiales</taxon>
        <taxon>Pseudonocardiaceae</taxon>
        <taxon>Amycolatopsis</taxon>
    </lineage>
</organism>
<name>A0A1H3CJ45_9PSEU</name>
<dbReference type="Proteomes" id="UP000199515">
    <property type="component" value="Unassembled WGS sequence"/>
</dbReference>
<feature type="domain" description="Response regulatory" evidence="7">
    <location>
        <begin position="3"/>
        <end position="118"/>
    </location>
</feature>
<dbReference type="Pfam" id="PF00072">
    <property type="entry name" value="Response_reg"/>
    <property type="match status" value="1"/>
</dbReference>
<dbReference type="InterPro" id="IPR000792">
    <property type="entry name" value="Tscrpt_reg_LuxR_C"/>
</dbReference>
<dbReference type="InterPro" id="IPR011006">
    <property type="entry name" value="CheY-like_superfamily"/>
</dbReference>
<keyword evidence="2" id="KW-0805">Transcription regulation</keyword>
<dbReference type="InterPro" id="IPR001789">
    <property type="entry name" value="Sig_transdc_resp-reg_receiver"/>
</dbReference>
<evidence type="ECO:0000256" key="5">
    <source>
        <dbReference type="PROSITE-ProRule" id="PRU00169"/>
    </source>
</evidence>
<evidence type="ECO:0000256" key="3">
    <source>
        <dbReference type="ARBA" id="ARBA00023125"/>
    </source>
</evidence>
<evidence type="ECO:0000313" key="8">
    <source>
        <dbReference type="EMBL" id="SDX54161.1"/>
    </source>
</evidence>
<evidence type="ECO:0000256" key="2">
    <source>
        <dbReference type="ARBA" id="ARBA00023015"/>
    </source>
</evidence>
<keyword evidence="4" id="KW-0804">Transcription</keyword>
<evidence type="ECO:0000256" key="1">
    <source>
        <dbReference type="ARBA" id="ARBA00022553"/>
    </source>
</evidence>
<dbReference type="SUPFAM" id="SSF52172">
    <property type="entry name" value="CheY-like"/>
    <property type="match status" value="1"/>
</dbReference>
<dbReference type="CDD" id="cd17535">
    <property type="entry name" value="REC_NarL-like"/>
    <property type="match status" value="1"/>
</dbReference>
<keyword evidence="3 8" id="KW-0238">DNA-binding</keyword>
<dbReference type="InterPro" id="IPR039420">
    <property type="entry name" value="WalR-like"/>
</dbReference>
<sequence length="219" mass="23542">MIRVLIADDQALVRAGLRTMLGEPDIEVVAEAADGREAVRLARELRPDVVLADVQMPRMDGIEAATVIMAELPEAKVLILTSYDRDEYVYRALKAGASGFVLKDIEPAELVRGVRAVAEGDGMLAPGVTRRLIAEFAAAPAVLAPPLPVERLTEREREVLGLVVAGLANDEIAARLVISLATAKTHVSRILSKMDTRDRAQLVVRAYESGLVRPGSATS</sequence>
<evidence type="ECO:0000259" key="7">
    <source>
        <dbReference type="PROSITE" id="PS50110"/>
    </source>
</evidence>
<dbReference type="STRING" id="589385.SAMN05421504_10352"/>
<dbReference type="CDD" id="cd06170">
    <property type="entry name" value="LuxR_C_like"/>
    <property type="match status" value="1"/>
</dbReference>
<dbReference type="GO" id="GO:0003677">
    <property type="term" value="F:DNA binding"/>
    <property type="evidence" value="ECO:0007669"/>
    <property type="project" value="UniProtKB-KW"/>
</dbReference>
<gene>
    <name evidence="8" type="ORF">SAMN05421504_10352</name>
</gene>
<dbReference type="GO" id="GO:0006355">
    <property type="term" value="P:regulation of DNA-templated transcription"/>
    <property type="evidence" value="ECO:0007669"/>
    <property type="project" value="InterPro"/>
</dbReference>
<dbReference type="InterPro" id="IPR058245">
    <property type="entry name" value="NreC/VraR/RcsB-like_REC"/>
</dbReference>
<dbReference type="SUPFAM" id="SSF46894">
    <property type="entry name" value="C-terminal effector domain of the bipartite response regulators"/>
    <property type="match status" value="1"/>
</dbReference>
<dbReference type="Gene3D" id="3.40.50.2300">
    <property type="match status" value="1"/>
</dbReference>
<dbReference type="PROSITE" id="PS50110">
    <property type="entry name" value="RESPONSE_REGULATORY"/>
    <property type="match status" value="1"/>
</dbReference>
<dbReference type="PROSITE" id="PS50043">
    <property type="entry name" value="HTH_LUXR_2"/>
    <property type="match status" value="1"/>
</dbReference>
<keyword evidence="1 5" id="KW-0597">Phosphoprotein</keyword>
<dbReference type="PANTHER" id="PTHR43214">
    <property type="entry name" value="TWO-COMPONENT RESPONSE REGULATOR"/>
    <property type="match status" value="1"/>
</dbReference>
<keyword evidence="9" id="KW-1185">Reference proteome</keyword>
<feature type="modified residue" description="4-aspartylphosphate" evidence="5">
    <location>
        <position position="53"/>
    </location>
</feature>
<proteinExistence type="predicted"/>
<dbReference type="InterPro" id="IPR016032">
    <property type="entry name" value="Sig_transdc_resp-reg_C-effctor"/>
</dbReference>
<dbReference type="RefSeq" id="WP_091289185.1">
    <property type="nucleotide sequence ID" value="NZ_FNON01000003.1"/>
</dbReference>
<dbReference type="PANTHER" id="PTHR43214:SF24">
    <property type="entry name" value="TRANSCRIPTIONAL REGULATORY PROTEIN NARL-RELATED"/>
    <property type="match status" value="1"/>
</dbReference>
<protein>
    <submittedName>
        <fullName evidence="8">DNA-binding response regulator, NarL/FixJ family, contains REC and HTH domains</fullName>
    </submittedName>
</protein>
<reference evidence="8 9" key="1">
    <citation type="submission" date="2016-10" db="EMBL/GenBank/DDBJ databases">
        <authorList>
            <person name="de Groot N.N."/>
        </authorList>
    </citation>
    <scope>NUCLEOTIDE SEQUENCE [LARGE SCALE GENOMIC DNA]</scope>
    <source>
        <strain evidence="8 9">CPCC 202699</strain>
    </source>
</reference>
<feature type="domain" description="HTH luxR-type" evidence="6">
    <location>
        <begin position="145"/>
        <end position="210"/>
    </location>
</feature>
<dbReference type="OrthoDB" id="3680166at2"/>
<dbReference type="EMBL" id="FNON01000003">
    <property type="protein sequence ID" value="SDX54161.1"/>
    <property type="molecule type" value="Genomic_DNA"/>
</dbReference>
<dbReference type="GO" id="GO:0000160">
    <property type="term" value="P:phosphorelay signal transduction system"/>
    <property type="evidence" value="ECO:0007669"/>
    <property type="project" value="InterPro"/>
</dbReference>